<sequence>MNAIGTALLALSLGLALPAQANPSTLTGAISVAQVVDLIQRSPQDNAARNAAMAYLAGVGETTGLLVAEAGQRSSVSIACARPLGISSSAALAALSRADKGTWDKTAATPILVEDMLSRAGCG</sequence>
<accession>A0A839ZG99</accession>
<keyword evidence="1" id="KW-0732">Signal</keyword>
<gene>
    <name evidence="2" type="ORF">FHS55_004234</name>
</gene>
<keyword evidence="3" id="KW-1185">Reference proteome</keyword>
<evidence type="ECO:0000256" key="1">
    <source>
        <dbReference type="SAM" id="SignalP"/>
    </source>
</evidence>
<dbReference type="EMBL" id="JACICD010000012">
    <property type="protein sequence ID" value="MBB3773592.1"/>
    <property type="molecule type" value="Genomic_DNA"/>
</dbReference>
<evidence type="ECO:0008006" key="4">
    <source>
        <dbReference type="Google" id="ProtNLM"/>
    </source>
</evidence>
<comment type="caution">
    <text evidence="2">The sequence shown here is derived from an EMBL/GenBank/DDBJ whole genome shotgun (WGS) entry which is preliminary data.</text>
</comment>
<dbReference type="AlphaFoldDB" id="A0A839ZG99"/>
<evidence type="ECO:0000313" key="3">
    <source>
        <dbReference type="Proteomes" id="UP000533469"/>
    </source>
</evidence>
<name>A0A839ZG99_9HYPH</name>
<protein>
    <recommendedName>
        <fullName evidence="4">Chlorophyllide reductase</fullName>
    </recommendedName>
</protein>
<reference evidence="2 3" key="1">
    <citation type="submission" date="2020-08" db="EMBL/GenBank/DDBJ databases">
        <title>Genomic Encyclopedia of Type Strains, Phase IV (KMG-IV): sequencing the most valuable type-strain genomes for metagenomic binning, comparative biology and taxonomic classification.</title>
        <authorList>
            <person name="Goeker M."/>
        </authorList>
    </citation>
    <scope>NUCLEOTIDE SEQUENCE [LARGE SCALE GENOMIC DNA]</scope>
    <source>
        <strain evidence="2 3">DSM 5895</strain>
    </source>
</reference>
<feature type="chain" id="PRO_5032290082" description="Chlorophyllide reductase" evidence="1">
    <location>
        <begin position="22"/>
        <end position="123"/>
    </location>
</feature>
<dbReference type="RefSeq" id="WP_183191748.1">
    <property type="nucleotide sequence ID" value="NZ_JACICD010000012.1"/>
</dbReference>
<feature type="signal peptide" evidence="1">
    <location>
        <begin position="1"/>
        <end position="21"/>
    </location>
</feature>
<dbReference type="Proteomes" id="UP000533469">
    <property type="component" value="Unassembled WGS sequence"/>
</dbReference>
<evidence type="ECO:0000313" key="2">
    <source>
        <dbReference type="EMBL" id="MBB3773592.1"/>
    </source>
</evidence>
<organism evidence="2 3">
    <name type="scientific">Ancylobacter tetraedralis</name>
    <dbReference type="NCBI Taxonomy" id="217068"/>
    <lineage>
        <taxon>Bacteria</taxon>
        <taxon>Pseudomonadati</taxon>
        <taxon>Pseudomonadota</taxon>
        <taxon>Alphaproteobacteria</taxon>
        <taxon>Hyphomicrobiales</taxon>
        <taxon>Xanthobacteraceae</taxon>
        <taxon>Ancylobacter</taxon>
    </lineage>
</organism>
<proteinExistence type="predicted"/>